<evidence type="ECO:0000256" key="1">
    <source>
        <dbReference type="SAM" id="MobiDB-lite"/>
    </source>
</evidence>
<dbReference type="EMBL" id="BAABUJ010000009">
    <property type="protein sequence ID" value="GAA5797953.1"/>
    <property type="molecule type" value="Genomic_DNA"/>
</dbReference>
<accession>A0ABP9XT55</accession>
<comment type="caution">
    <text evidence="2">The sequence shown here is derived from an EMBL/GenBank/DDBJ whole genome shotgun (WGS) entry which is preliminary data.</text>
</comment>
<feature type="region of interest" description="Disordered" evidence="1">
    <location>
        <begin position="1"/>
        <end position="24"/>
    </location>
</feature>
<keyword evidence="3" id="KW-1185">Reference proteome</keyword>
<sequence>MSDKKKSKQPALSYFLSPSSSSNTLNDIISSSSSPTTVPFSDVNPATFLLIVEYTSISSDIAPNESLTFSVLSIDLSSASYWRFNLWYLLIF</sequence>
<evidence type="ECO:0000313" key="2">
    <source>
        <dbReference type="EMBL" id="GAA5797953.1"/>
    </source>
</evidence>
<dbReference type="Proteomes" id="UP001476247">
    <property type="component" value="Unassembled WGS sequence"/>
</dbReference>
<reference evidence="2 3" key="1">
    <citation type="submission" date="2024-04" db="EMBL/GenBank/DDBJ databases">
        <title>genome sequences of Mucor flavus KT1a and Helicostylum pulchrum KT1b strains isolation_sourced from the surface of a dry-aged beef.</title>
        <authorList>
            <person name="Toyotome T."/>
            <person name="Hosono M."/>
            <person name="Torimaru M."/>
            <person name="Fukuda K."/>
            <person name="Mikami N."/>
        </authorList>
    </citation>
    <scope>NUCLEOTIDE SEQUENCE [LARGE SCALE GENOMIC DNA]</scope>
    <source>
        <strain evidence="2 3">KT1b</strain>
    </source>
</reference>
<protein>
    <submittedName>
        <fullName evidence="2">Uncharacterized protein</fullName>
    </submittedName>
</protein>
<organism evidence="2 3">
    <name type="scientific">Helicostylum pulchrum</name>
    <dbReference type="NCBI Taxonomy" id="562976"/>
    <lineage>
        <taxon>Eukaryota</taxon>
        <taxon>Fungi</taxon>
        <taxon>Fungi incertae sedis</taxon>
        <taxon>Mucoromycota</taxon>
        <taxon>Mucoromycotina</taxon>
        <taxon>Mucoromycetes</taxon>
        <taxon>Mucorales</taxon>
        <taxon>Mucorineae</taxon>
        <taxon>Mucoraceae</taxon>
        <taxon>Helicostylum</taxon>
    </lineage>
</organism>
<name>A0ABP9XT55_9FUNG</name>
<proteinExistence type="predicted"/>
<gene>
    <name evidence="2" type="ORF">HPULCUR_003351</name>
</gene>
<evidence type="ECO:0000313" key="3">
    <source>
        <dbReference type="Proteomes" id="UP001476247"/>
    </source>
</evidence>